<reference evidence="4" key="1">
    <citation type="submission" date="2016-10" db="EMBL/GenBank/DDBJ databases">
        <authorList>
            <person name="Varghese N."/>
            <person name="Submissions S."/>
        </authorList>
    </citation>
    <scope>NUCLEOTIDE SEQUENCE [LARGE SCALE GENOMIC DNA]</scope>
    <source>
        <strain evidence="4">DSM 13327</strain>
    </source>
</reference>
<dbReference type="Gene3D" id="1.10.260.40">
    <property type="entry name" value="lambda repressor-like DNA-binding domains"/>
    <property type="match status" value="1"/>
</dbReference>
<dbReference type="InterPro" id="IPR001387">
    <property type="entry name" value="Cro/C1-type_HTH"/>
</dbReference>
<dbReference type="Pfam" id="PF01381">
    <property type="entry name" value="HTH_3"/>
    <property type="match status" value="1"/>
</dbReference>
<accession>A0A1I4HKP4</accession>
<dbReference type="RefSeq" id="WP_090932765.1">
    <property type="nucleotide sequence ID" value="NZ_FOTS01000004.1"/>
</dbReference>
<dbReference type="PANTHER" id="PTHR46558:SF11">
    <property type="entry name" value="HTH-TYPE TRANSCRIPTIONAL REGULATOR XRE"/>
    <property type="match status" value="1"/>
</dbReference>
<sequence length="134" mass="15408">METTLGDRIKQLRSELTQEALATILQVDRSTLASWEINRREPDIATLRRIASYFKVSIDWLVGFDEEDLLSSDQEGCIRESIPIYQASTDKRWNKVITLAEQYGLDPDLVCHILEVNVKLTLSLKGECHPKKKF</sequence>
<dbReference type="EMBL" id="FOTS01000004">
    <property type="protein sequence ID" value="SFL42330.1"/>
    <property type="molecule type" value="Genomic_DNA"/>
</dbReference>
<dbReference type="STRING" id="1123291.SAMN04490355_100438"/>
<keyword evidence="1" id="KW-0238">DNA-binding</keyword>
<evidence type="ECO:0000313" key="3">
    <source>
        <dbReference type="EMBL" id="SFL42330.1"/>
    </source>
</evidence>
<name>A0A1I4HKP4_9FIRM</name>
<gene>
    <name evidence="3" type="ORF">SAMN04490355_100438</name>
</gene>
<dbReference type="SUPFAM" id="SSF47413">
    <property type="entry name" value="lambda repressor-like DNA-binding domains"/>
    <property type="match status" value="1"/>
</dbReference>
<dbReference type="PANTHER" id="PTHR46558">
    <property type="entry name" value="TRACRIPTIONAL REGULATORY PROTEIN-RELATED-RELATED"/>
    <property type="match status" value="1"/>
</dbReference>
<feature type="domain" description="HTH cro/C1-type" evidence="2">
    <location>
        <begin position="16"/>
        <end position="61"/>
    </location>
</feature>
<dbReference type="InterPro" id="IPR010982">
    <property type="entry name" value="Lambda_DNA-bd_dom_sf"/>
</dbReference>
<evidence type="ECO:0000259" key="2">
    <source>
        <dbReference type="PROSITE" id="PS50943"/>
    </source>
</evidence>
<evidence type="ECO:0000313" key="4">
    <source>
        <dbReference type="Proteomes" id="UP000199520"/>
    </source>
</evidence>
<dbReference type="AlphaFoldDB" id="A0A1I4HKP4"/>
<dbReference type="OrthoDB" id="9811208at2"/>
<dbReference type="SMART" id="SM00530">
    <property type="entry name" value="HTH_XRE"/>
    <property type="match status" value="1"/>
</dbReference>
<dbReference type="CDD" id="cd00093">
    <property type="entry name" value="HTH_XRE"/>
    <property type="match status" value="1"/>
</dbReference>
<dbReference type="GO" id="GO:0003677">
    <property type="term" value="F:DNA binding"/>
    <property type="evidence" value="ECO:0007669"/>
    <property type="project" value="UniProtKB-KW"/>
</dbReference>
<evidence type="ECO:0000256" key="1">
    <source>
        <dbReference type="ARBA" id="ARBA00023125"/>
    </source>
</evidence>
<protein>
    <submittedName>
        <fullName evidence="3">Helix-turn-helix domain-containing protein</fullName>
    </submittedName>
</protein>
<organism evidence="3 4">
    <name type="scientific">Pelosinus propionicus DSM 13327</name>
    <dbReference type="NCBI Taxonomy" id="1123291"/>
    <lineage>
        <taxon>Bacteria</taxon>
        <taxon>Bacillati</taxon>
        <taxon>Bacillota</taxon>
        <taxon>Negativicutes</taxon>
        <taxon>Selenomonadales</taxon>
        <taxon>Sporomusaceae</taxon>
        <taxon>Pelosinus</taxon>
    </lineage>
</organism>
<proteinExistence type="predicted"/>
<dbReference type="Proteomes" id="UP000199520">
    <property type="component" value="Unassembled WGS sequence"/>
</dbReference>
<keyword evidence="4" id="KW-1185">Reference proteome</keyword>
<dbReference type="PROSITE" id="PS50943">
    <property type="entry name" value="HTH_CROC1"/>
    <property type="match status" value="1"/>
</dbReference>